<evidence type="ECO:0000313" key="1">
    <source>
        <dbReference type="Proteomes" id="UP000887566"/>
    </source>
</evidence>
<protein>
    <submittedName>
        <fullName evidence="2">Uncharacterized protein</fullName>
    </submittedName>
</protein>
<proteinExistence type="predicted"/>
<organism evidence="1 2">
    <name type="scientific">Plectus sambesii</name>
    <dbReference type="NCBI Taxonomy" id="2011161"/>
    <lineage>
        <taxon>Eukaryota</taxon>
        <taxon>Metazoa</taxon>
        <taxon>Ecdysozoa</taxon>
        <taxon>Nematoda</taxon>
        <taxon>Chromadorea</taxon>
        <taxon>Plectida</taxon>
        <taxon>Plectina</taxon>
        <taxon>Plectoidea</taxon>
        <taxon>Plectidae</taxon>
        <taxon>Plectus</taxon>
    </lineage>
</organism>
<keyword evidence="1" id="KW-1185">Reference proteome</keyword>
<dbReference type="WBParaSite" id="PSAMB.scaffold3570size22295.g22005.t1">
    <property type="protein sequence ID" value="PSAMB.scaffold3570size22295.g22005.t1"/>
    <property type="gene ID" value="PSAMB.scaffold3570size22295.g22005"/>
</dbReference>
<dbReference type="Proteomes" id="UP000887566">
    <property type="component" value="Unplaced"/>
</dbReference>
<name>A0A914WBT4_9BILA</name>
<sequence>MWTEGGGRSVVDWVVKTRVVWLVVWDSEMDWRRWENAPNRTSPRCFEDARAVIAAPPGFSLLLQFFDFSTVYDVPRSSTNESELDTEALANALADALSQSTNDAIRALLLL</sequence>
<reference evidence="2" key="1">
    <citation type="submission" date="2022-11" db="UniProtKB">
        <authorList>
            <consortium name="WormBaseParasite"/>
        </authorList>
    </citation>
    <scope>IDENTIFICATION</scope>
</reference>
<evidence type="ECO:0000313" key="2">
    <source>
        <dbReference type="WBParaSite" id="PSAMB.scaffold3570size22295.g22005.t1"/>
    </source>
</evidence>
<accession>A0A914WBT4</accession>
<dbReference type="AlphaFoldDB" id="A0A914WBT4"/>